<accession>A0A937XC83</accession>
<protein>
    <recommendedName>
        <fullName evidence="4">T9SS type A sorting domain-containing protein</fullName>
    </recommendedName>
</protein>
<organism evidence="2 3">
    <name type="scientific">candidate division WOR-3 bacterium</name>
    <dbReference type="NCBI Taxonomy" id="2052148"/>
    <lineage>
        <taxon>Bacteria</taxon>
        <taxon>Bacteria division WOR-3</taxon>
    </lineage>
</organism>
<reference evidence="2" key="1">
    <citation type="submission" date="2019-03" db="EMBL/GenBank/DDBJ databases">
        <title>Lake Tanganyika Metagenome-Assembled Genomes (MAGs).</title>
        <authorList>
            <person name="Tran P."/>
        </authorList>
    </citation>
    <scope>NUCLEOTIDE SEQUENCE</scope>
    <source>
        <strain evidence="2">K_DeepCast_150m_m2_040</strain>
    </source>
</reference>
<keyword evidence="1" id="KW-0732">Signal</keyword>
<evidence type="ECO:0000256" key="1">
    <source>
        <dbReference type="SAM" id="SignalP"/>
    </source>
</evidence>
<name>A0A937XC83_UNCW3</name>
<proteinExistence type="predicted"/>
<dbReference type="AlphaFoldDB" id="A0A937XC83"/>
<gene>
    <name evidence="2" type="ORF">FJY68_02660</name>
</gene>
<dbReference type="Proteomes" id="UP000779900">
    <property type="component" value="Unassembled WGS sequence"/>
</dbReference>
<dbReference type="SUPFAM" id="SSF89372">
    <property type="entry name" value="Fucose-specific lectin"/>
    <property type="match status" value="2"/>
</dbReference>
<feature type="signal peptide" evidence="1">
    <location>
        <begin position="1"/>
        <end position="21"/>
    </location>
</feature>
<evidence type="ECO:0008006" key="4">
    <source>
        <dbReference type="Google" id="ProtNLM"/>
    </source>
</evidence>
<comment type="caution">
    <text evidence="2">The sequence shown here is derived from an EMBL/GenBank/DDBJ whole genome shotgun (WGS) entry which is preliminary data.</text>
</comment>
<dbReference type="EMBL" id="VGIR01000009">
    <property type="protein sequence ID" value="MBM3330738.1"/>
    <property type="molecule type" value="Genomic_DNA"/>
</dbReference>
<evidence type="ECO:0000313" key="2">
    <source>
        <dbReference type="EMBL" id="MBM3330738.1"/>
    </source>
</evidence>
<evidence type="ECO:0000313" key="3">
    <source>
        <dbReference type="Proteomes" id="UP000779900"/>
    </source>
</evidence>
<sequence length="483" mass="51767">MARIGPAGLLGPILLSALATAGGAEVTWDTIIRLTTNPSSQVTGYTGQRSVAVDGAGSVHVAWQDQRAPMPYKVWYRRYDPDSGSWLAETTLSTPSANCFQPSIACDSTGNVHVVWHIGSAMGTGIWAKRYNAGTRHWRADTLIDSTSTSNPQLYPSVACVPGTGDAAVAWYGLPDTGMFYQVFLKERHPATGWDSAMQVSSAATSHDQVSVAAGANGEIAVVWVGRDFGGDYNQVYCRRRVVGAWQGVELVSDIPLALSQYAPSVAFDPEGAVHAVWYGRTLNSGYFQVFHRMHGDGGWSNIDTISGTRPYQQQHPSIACDAMGRCHAVWCSQAGGSNFQLAYNQRDTNGVWSSAMILTGLDSGSVSHPSVACHADSGIHVVWYDASSGNQDVYYLRGTLPGPGVAEPRPAPFVLRPVTVATFVRGILYHNESTSPSSLMDVGGRKVMDLVPGANDVHSLAPGVYFLCASDGGQYCRLVLIR</sequence>
<feature type="chain" id="PRO_5037872880" description="T9SS type A sorting domain-containing protein" evidence="1">
    <location>
        <begin position="22"/>
        <end position="483"/>
    </location>
</feature>